<evidence type="ECO:0000313" key="1">
    <source>
        <dbReference type="EMBL" id="CAI0400114.1"/>
    </source>
</evidence>
<gene>
    <name evidence="1" type="ORF">LITE_LOCUS10604</name>
</gene>
<dbReference type="EMBL" id="CAMGYJ010000004">
    <property type="protein sequence ID" value="CAI0400114.1"/>
    <property type="molecule type" value="Genomic_DNA"/>
</dbReference>
<dbReference type="AlphaFoldDB" id="A0AAV0ISK9"/>
<feature type="non-terminal residue" evidence="1">
    <location>
        <position position="32"/>
    </location>
</feature>
<comment type="caution">
    <text evidence="1">The sequence shown here is derived from an EMBL/GenBank/DDBJ whole genome shotgun (WGS) entry which is preliminary data.</text>
</comment>
<name>A0AAV0ISK9_9ROSI</name>
<dbReference type="Proteomes" id="UP001154282">
    <property type="component" value="Unassembled WGS sequence"/>
</dbReference>
<accession>A0AAV0ISK9</accession>
<protein>
    <submittedName>
        <fullName evidence="1">Uncharacterized protein</fullName>
    </submittedName>
</protein>
<organism evidence="1 2">
    <name type="scientific">Linum tenue</name>
    <dbReference type="NCBI Taxonomy" id="586396"/>
    <lineage>
        <taxon>Eukaryota</taxon>
        <taxon>Viridiplantae</taxon>
        <taxon>Streptophyta</taxon>
        <taxon>Embryophyta</taxon>
        <taxon>Tracheophyta</taxon>
        <taxon>Spermatophyta</taxon>
        <taxon>Magnoliopsida</taxon>
        <taxon>eudicotyledons</taxon>
        <taxon>Gunneridae</taxon>
        <taxon>Pentapetalae</taxon>
        <taxon>rosids</taxon>
        <taxon>fabids</taxon>
        <taxon>Malpighiales</taxon>
        <taxon>Linaceae</taxon>
        <taxon>Linum</taxon>
    </lineage>
</organism>
<evidence type="ECO:0000313" key="2">
    <source>
        <dbReference type="Proteomes" id="UP001154282"/>
    </source>
</evidence>
<keyword evidence="2" id="KW-1185">Reference proteome</keyword>
<proteinExistence type="predicted"/>
<reference evidence="1" key="1">
    <citation type="submission" date="2022-08" db="EMBL/GenBank/DDBJ databases">
        <authorList>
            <person name="Gutierrez-Valencia J."/>
        </authorList>
    </citation>
    <scope>NUCLEOTIDE SEQUENCE</scope>
</reference>
<sequence>MAGGRIRERREIERIWERIGFRDFLNMLLIDS</sequence>